<protein>
    <submittedName>
        <fullName evidence="1">DNA replication and repair protein RecF</fullName>
    </submittedName>
</protein>
<evidence type="ECO:0000313" key="1">
    <source>
        <dbReference type="EMBL" id="EJW97619.1"/>
    </source>
</evidence>
<dbReference type="EMBL" id="AMCI01004672">
    <property type="protein sequence ID" value="EJW97619.1"/>
    <property type="molecule type" value="Genomic_DNA"/>
</dbReference>
<organism evidence="1">
    <name type="scientific">gut metagenome</name>
    <dbReference type="NCBI Taxonomy" id="749906"/>
    <lineage>
        <taxon>unclassified sequences</taxon>
        <taxon>metagenomes</taxon>
        <taxon>organismal metagenomes</taxon>
    </lineage>
</organism>
<dbReference type="GO" id="GO:0006281">
    <property type="term" value="P:DNA repair"/>
    <property type="evidence" value="ECO:0007669"/>
    <property type="project" value="InterPro"/>
</dbReference>
<comment type="caution">
    <text evidence="1">The sequence shown here is derived from an EMBL/GenBank/DDBJ whole genome shotgun (WGS) entry which is preliminary data.</text>
</comment>
<gene>
    <name evidence="1" type="ORF">EVA_14273</name>
</gene>
<dbReference type="GO" id="GO:0003697">
    <property type="term" value="F:single-stranded DNA binding"/>
    <property type="evidence" value="ECO:0007669"/>
    <property type="project" value="InterPro"/>
</dbReference>
<proteinExistence type="predicted"/>
<dbReference type="AlphaFoldDB" id="J9GE27"/>
<dbReference type="InterPro" id="IPR018078">
    <property type="entry name" value="DNA-binding_RecF_CS"/>
</dbReference>
<dbReference type="PROSITE" id="PS00618">
    <property type="entry name" value="RECF_2"/>
    <property type="match status" value="1"/>
</dbReference>
<accession>J9GE27</accession>
<sequence length="84" mass="9663">MKLAQFVFLDRRGNTRPILLLDDIFDKLDANRVEQIIKLVSGNGFGQIFITDTNRKHLDEILLAIGNDHSLFRVEHGNVKVMEE</sequence>
<name>J9GE27_9ZZZZ</name>
<reference evidence="1" key="1">
    <citation type="journal article" date="2012" name="PLoS ONE">
        <title>Gene sets for utilization of primary and secondary nutrition supplies in the distal gut of endangered iberian lynx.</title>
        <authorList>
            <person name="Alcaide M."/>
            <person name="Messina E."/>
            <person name="Richter M."/>
            <person name="Bargiela R."/>
            <person name="Peplies J."/>
            <person name="Huws S.A."/>
            <person name="Newbold C.J."/>
            <person name="Golyshin P.N."/>
            <person name="Simon M.A."/>
            <person name="Lopez G."/>
            <person name="Yakimov M.M."/>
            <person name="Ferrer M."/>
        </authorList>
    </citation>
    <scope>NUCLEOTIDE SEQUENCE</scope>
</reference>
<dbReference type="GO" id="GO:0005524">
    <property type="term" value="F:ATP binding"/>
    <property type="evidence" value="ECO:0007669"/>
    <property type="project" value="InterPro"/>
</dbReference>